<sequence length="468" mass="51615">MKTETASSSNKWKSHNLLQLEKKHVLVLAFPFSSHPGVLLNLVVKLAHAAPNVDFSFLSTQSTNQALFSNPEIPLNIRPFNISDGIPDGHVLPSDHPVERVNLFLKSSLSIFQKGIEIAVAETGHAATCVFNDAFVACAKQLAEELHVPWIPIWSPLSCALYAHMYTGQINEHFMDNVHNEKNTIDFISGLSSMRREDLPDAALSGSGEQLFFKTLHEMGKDITKATALVMNFYDELNPPEFSEDIKSKFRSVLNVGFFNLSLPLPPLPPSDTDQTGCLTWLDKQSSKSVVYLSFGNVVTPPNNEILAMADALEESGIPFLWSIKDNVKDMLPKGFLDRTSTQGKLVPWAPQTQILAHKSIAVFVTHCGCNSVFESLTNGVPLICRPFFGDHGMTGRMVQDVWKIGIIIEGRVFSKKGLLKSLNLILAQEEGKKLRENGLALKKIVEAAASSDGSATRDFKTLVQMIT</sequence>
<dbReference type="FunFam" id="3.40.50.2000:FF:000091">
    <property type="entry name" value="Glycosyltransferase"/>
    <property type="match status" value="1"/>
</dbReference>
<keyword evidence="3 4" id="KW-0808">Transferase</keyword>
<evidence type="ECO:0000256" key="2">
    <source>
        <dbReference type="ARBA" id="ARBA00022676"/>
    </source>
</evidence>
<dbReference type="SUPFAM" id="SSF53756">
    <property type="entry name" value="UDP-Glycosyltransferase/glycogen phosphorylase"/>
    <property type="match status" value="1"/>
</dbReference>
<reference evidence="6" key="1">
    <citation type="submission" date="2019-04" db="EMBL/GenBank/DDBJ databases">
        <title>Discovery of genes involved in onjisaponin biosynthesis from Polygala tenuifolia.</title>
        <authorList>
            <person name="Yasukawa A."/>
            <person name="Yamamura Y."/>
            <person name="Lee J-B."/>
        </authorList>
    </citation>
    <scope>NUCLEOTIDE SEQUENCE</scope>
</reference>
<proteinExistence type="evidence at transcript level"/>
<gene>
    <name evidence="6" type="primary">PtUGT12</name>
</gene>
<keyword evidence="2 4" id="KW-0328">Glycosyltransferase</keyword>
<protein>
    <recommendedName>
        <fullName evidence="5">Glycosyltransferase</fullName>
        <ecNumber evidence="5">2.4.1.-</ecNumber>
    </recommendedName>
</protein>
<dbReference type="CDD" id="cd03784">
    <property type="entry name" value="GT1_Gtf-like"/>
    <property type="match status" value="1"/>
</dbReference>
<dbReference type="EMBL" id="LC475449">
    <property type="protein sequence ID" value="BBK15471.1"/>
    <property type="molecule type" value="mRNA"/>
</dbReference>
<dbReference type="GO" id="GO:0080044">
    <property type="term" value="F:quercetin 7-O-glucosyltransferase activity"/>
    <property type="evidence" value="ECO:0007669"/>
    <property type="project" value="TreeGrafter"/>
</dbReference>
<evidence type="ECO:0000256" key="5">
    <source>
        <dbReference type="RuleBase" id="RU362057"/>
    </source>
</evidence>
<dbReference type="PROSITE" id="PS00375">
    <property type="entry name" value="UDPGT"/>
    <property type="match status" value="1"/>
</dbReference>
<dbReference type="Pfam" id="PF00201">
    <property type="entry name" value="UDPGT"/>
    <property type="match status" value="1"/>
</dbReference>
<dbReference type="AlphaFoldDB" id="A0A4P2X661"/>
<dbReference type="GO" id="GO:0080043">
    <property type="term" value="F:quercetin 3-O-glucosyltransferase activity"/>
    <property type="evidence" value="ECO:0007669"/>
    <property type="project" value="TreeGrafter"/>
</dbReference>
<dbReference type="PANTHER" id="PTHR11926">
    <property type="entry name" value="GLUCOSYL/GLUCURONOSYL TRANSFERASES"/>
    <property type="match status" value="1"/>
</dbReference>
<evidence type="ECO:0000256" key="1">
    <source>
        <dbReference type="ARBA" id="ARBA00009995"/>
    </source>
</evidence>
<evidence type="ECO:0000313" key="6">
    <source>
        <dbReference type="EMBL" id="BBK15471.1"/>
    </source>
</evidence>
<dbReference type="EC" id="2.4.1.-" evidence="5"/>
<organism evidence="6">
    <name type="scientific">Polygala tenuifolia</name>
    <dbReference type="NCBI Taxonomy" id="355332"/>
    <lineage>
        <taxon>Eukaryota</taxon>
        <taxon>Viridiplantae</taxon>
        <taxon>Streptophyta</taxon>
        <taxon>Embryophyta</taxon>
        <taxon>Tracheophyta</taxon>
        <taxon>Spermatophyta</taxon>
        <taxon>Magnoliopsida</taxon>
        <taxon>eudicotyledons</taxon>
        <taxon>Gunneridae</taxon>
        <taxon>Pentapetalae</taxon>
        <taxon>rosids</taxon>
        <taxon>fabids</taxon>
        <taxon>Fabales</taxon>
        <taxon>Polygalaceae</taxon>
        <taxon>Polygala</taxon>
    </lineage>
</organism>
<accession>A0A4P2X661</accession>
<comment type="similarity">
    <text evidence="1 4">Belongs to the UDP-glycosyltransferase family.</text>
</comment>
<dbReference type="InterPro" id="IPR035595">
    <property type="entry name" value="UDP_glycos_trans_CS"/>
</dbReference>
<name>A0A4P2X661_9FABA</name>
<dbReference type="InterPro" id="IPR002213">
    <property type="entry name" value="UDP_glucos_trans"/>
</dbReference>
<dbReference type="PANTHER" id="PTHR11926:SF1560">
    <property type="entry name" value="UDP-GLYCOSYLTRANSFERASE 74E1-RELATED"/>
    <property type="match status" value="1"/>
</dbReference>
<evidence type="ECO:0000256" key="4">
    <source>
        <dbReference type="RuleBase" id="RU003718"/>
    </source>
</evidence>
<dbReference type="Gene3D" id="3.40.50.2000">
    <property type="entry name" value="Glycogen Phosphorylase B"/>
    <property type="match status" value="2"/>
</dbReference>
<evidence type="ECO:0000256" key="3">
    <source>
        <dbReference type="ARBA" id="ARBA00022679"/>
    </source>
</evidence>